<keyword evidence="4" id="KW-0378">Hydrolase</keyword>
<comment type="caution">
    <text evidence="8">The sequence shown here is derived from an EMBL/GenBank/DDBJ whole genome shotgun (WGS) entry which is preliminary data.</text>
</comment>
<accession>A0A0P8A8B0</accession>
<dbReference type="AlphaFoldDB" id="A0A0P8A8B0"/>
<dbReference type="InterPro" id="IPR029060">
    <property type="entry name" value="PIN-like_dom_sf"/>
</dbReference>
<feature type="domain" description="PIN" evidence="7">
    <location>
        <begin position="1"/>
        <end position="118"/>
    </location>
</feature>
<keyword evidence="3" id="KW-0479">Metal-binding</keyword>
<keyword evidence="2" id="KW-0540">Nuclease</keyword>
<dbReference type="Proteomes" id="UP000050360">
    <property type="component" value="Unassembled WGS sequence"/>
</dbReference>
<dbReference type="Pfam" id="PF01850">
    <property type="entry name" value="PIN"/>
    <property type="match status" value="1"/>
</dbReference>
<dbReference type="GO" id="GO:0046872">
    <property type="term" value="F:metal ion binding"/>
    <property type="evidence" value="ECO:0007669"/>
    <property type="project" value="UniProtKB-KW"/>
</dbReference>
<protein>
    <submittedName>
        <fullName evidence="8">tRNA(FMet)-specific endonuclease VapC</fullName>
    </submittedName>
</protein>
<gene>
    <name evidence="8" type="primary">vapC_3</name>
    <name evidence="8" type="ORF">MPEBLZ_01054</name>
</gene>
<dbReference type="InterPro" id="IPR002716">
    <property type="entry name" value="PIN_dom"/>
</dbReference>
<comment type="similarity">
    <text evidence="6">Belongs to the PINc/VapC protein family.</text>
</comment>
<reference evidence="8 9" key="1">
    <citation type="submission" date="2015-09" db="EMBL/GenBank/DDBJ databases">
        <title>A metagenomics-based metabolic model of nitrate-dependent anaerobic oxidation of methane by Methanoperedens-like archaea.</title>
        <authorList>
            <person name="Arshad A."/>
            <person name="Speth D.R."/>
            <person name="De Graaf R.M."/>
            <person name="Op Den Camp H.J."/>
            <person name="Jetten M.S."/>
            <person name="Welte C.U."/>
        </authorList>
    </citation>
    <scope>NUCLEOTIDE SEQUENCE [LARGE SCALE GENOMIC DNA]</scope>
</reference>
<name>A0A0P8A8B0_9EURY</name>
<evidence type="ECO:0000256" key="6">
    <source>
        <dbReference type="ARBA" id="ARBA00038093"/>
    </source>
</evidence>
<dbReference type="GO" id="GO:0016787">
    <property type="term" value="F:hydrolase activity"/>
    <property type="evidence" value="ECO:0007669"/>
    <property type="project" value="UniProtKB-KW"/>
</dbReference>
<organism evidence="8 9">
    <name type="scientific">Candidatus Methanoperedens nitratireducens</name>
    <dbReference type="NCBI Taxonomy" id="1392998"/>
    <lineage>
        <taxon>Archaea</taxon>
        <taxon>Methanobacteriati</taxon>
        <taxon>Methanobacteriota</taxon>
        <taxon>Stenosarchaea group</taxon>
        <taxon>Methanomicrobia</taxon>
        <taxon>Methanosarcinales</taxon>
        <taxon>ANME-2 cluster</taxon>
        <taxon>Candidatus Methanoperedentaceae</taxon>
        <taxon>Candidatus Methanoperedens</taxon>
    </lineage>
</organism>
<evidence type="ECO:0000259" key="7">
    <source>
        <dbReference type="Pfam" id="PF01850"/>
    </source>
</evidence>
<dbReference type="PANTHER" id="PTHR33653">
    <property type="entry name" value="RIBONUCLEASE VAPC2"/>
    <property type="match status" value="1"/>
</dbReference>
<evidence type="ECO:0000313" key="9">
    <source>
        <dbReference type="Proteomes" id="UP000050360"/>
    </source>
</evidence>
<keyword evidence="8" id="KW-0255">Endonuclease</keyword>
<evidence type="ECO:0000256" key="5">
    <source>
        <dbReference type="ARBA" id="ARBA00022842"/>
    </source>
</evidence>
<dbReference type="CDD" id="cd18686">
    <property type="entry name" value="PIN_VapC-like"/>
    <property type="match status" value="1"/>
</dbReference>
<proteinExistence type="inferred from homology"/>
<dbReference type="SUPFAM" id="SSF88723">
    <property type="entry name" value="PIN domain-like"/>
    <property type="match status" value="1"/>
</dbReference>
<dbReference type="PANTHER" id="PTHR33653:SF1">
    <property type="entry name" value="RIBONUCLEASE VAPC2"/>
    <property type="match status" value="1"/>
</dbReference>
<dbReference type="InterPro" id="IPR050556">
    <property type="entry name" value="Type_II_TA_system_RNase"/>
</dbReference>
<sequence length="124" mass="13994">MMLDSFAWMEYFMGTPKGEKVQKLVDDDSQLYTSPIIIAEIYSKSLRTDGKAEERNDFIIKRCAVVAFDVKIAVEAAKIHAQNRVKIHDFGLADAIILASARSRKTKVLTGDPHFKNFKDAVML</sequence>
<dbReference type="EMBL" id="LKCM01000095">
    <property type="protein sequence ID" value="KPQ44421.1"/>
    <property type="molecule type" value="Genomic_DNA"/>
</dbReference>
<dbReference type="Gene3D" id="3.40.50.1010">
    <property type="entry name" value="5'-nuclease"/>
    <property type="match status" value="1"/>
</dbReference>
<dbReference type="GO" id="GO:0004519">
    <property type="term" value="F:endonuclease activity"/>
    <property type="evidence" value="ECO:0007669"/>
    <property type="project" value="UniProtKB-KW"/>
</dbReference>
<keyword evidence="5" id="KW-0460">Magnesium</keyword>
<evidence type="ECO:0000313" key="8">
    <source>
        <dbReference type="EMBL" id="KPQ44421.1"/>
    </source>
</evidence>
<evidence type="ECO:0000256" key="1">
    <source>
        <dbReference type="ARBA" id="ARBA00001946"/>
    </source>
</evidence>
<comment type="cofactor">
    <cofactor evidence="1">
        <name>Mg(2+)</name>
        <dbReference type="ChEBI" id="CHEBI:18420"/>
    </cofactor>
</comment>
<evidence type="ECO:0000256" key="3">
    <source>
        <dbReference type="ARBA" id="ARBA00022723"/>
    </source>
</evidence>
<evidence type="ECO:0000256" key="4">
    <source>
        <dbReference type="ARBA" id="ARBA00022801"/>
    </source>
</evidence>
<evidence type="ECO:0000256" key="2">
    <source>
        <dbReference type="ARBA" id="ARBA00022722"/>
    </source>
</evidence>